<organism evidence="2">
    <name type="scientific">viral metagenome</name>
    <dbReference type="NCBI Taxonomy" id="1070528"/>
    <lineage>
        <taxon>unclassified sequences</taxon>
        <taxon>metagenomes</taxon>
        <taxon>organismal metagenomes</taxon>
    </lineage>
</organism>
<evidence type="ECO:0000256" key="1">
    <source>
        <dbReference type="SAM" id="Phobius"/>
    </source>
</evidence>
<proteinExistence type="predicted"/>
<accession>A0A6C0M0Q6</accession>
<sequence>MVFPLCAPCILIPMALSGSAGAGWAGVTRGKKILILMSILLTLIAIWLWLRKRGCKTCSL</sequence>
<keyword evidence="1" id="KW-0812">Transmembrane</keyword>
<evidence type="ECO:0000313" key="2">
    <source>
        <dbReference type="EMBL" id="QHU35581.1"/>
    </source>
</evidence>
<reference evidence="2" key="1">
    <citation type="journal article" date="2020" name="Nature">
        <title>Giant virus diversity and host interactions through global metagenomics.</title>
        <authorList>
            <person name="Schulz F."/>
            <person name="Roux S."/>
            <person name="Paez-Espino D."/>
            <person name="Jungbluth S."/>
            <person name="Walsh D.A."/>
            <person name="Denef V.J."/>
            <person name="McMahon K.D."/>
            <person name="Konstantinidis K.T."/>
            <person name="Eloe-Fadrosh E.A."/>
            <person name="Kyrpides N.C."/>
            <person name="Woyke T."/>
        </authorList>
    </citation>
    <scope>NUCLEOTIDE SEQUENCE</scope>
    <source>
        <strain evidence="2">GVMAG-S-1029409-49</strain>
    </source>
</reference>
<name>A0A6C0M0Q6_9ZZZZ</name>
<feature type="transmembrane region" description="Helical" evidence="1">
    <location>
        <begin position="33"/>
        <end position="50"/>
    </location>
</feature>
<dbReference type="EMBL" id="MN740609">
    <property type="protein sequence ID" value="QHU35581.1"/>
    <property type="molecule type" value="Genomic_DNA"/>
</dbReference>
<protein>
    <submittedName>
        <fullName evidence="2">Uncharacterized protein</fullName>
    </submittedName>
</protein>
<keyword evidence="1" id="KW-0472">Membrane</keyword>
<dbReference type="AlphaFoldDB" id="A0A6C0M0Q6"/>
<keyword evidence="1" id="KW-1133">Transmembrane helix</keyword>